<dbReference type="STRING" id="617002.SAMN05660653_01650"/>
<sequence>MHHNNSSPVDFKSLTQSLRTLPVAPVPGDLSERIMAALPRRRGRLGSLEVALTRDLAPKFSGSNTKLLPSTPGEFGITTFIAGFFFFLLGLVFVIVSHSTGMHGILAHALFALSPALLGSILLVIAGLVQIKSPQVVVQQNARFAVACSLFSLSATIGLVSGGHYLANLSAALLGLSGLLIALGLFSIPKFSLFTREVYCERKPFTA</sequence>
<feature type="transmembrane region" description="Helical" evidence="1">
    <location>
        <begin position="166"/>
        <end position="186"/>
    </location>
</feature>
<dbReference type="RefSeq" id="WP_161946247.1">
    <property type="nucleotide sequence ID" value="NZ_FMXO01000008.1"/>
</dbReference>
<keyword evidence="3" id="KW-1185">Reference proteome</keyword>
<feature type="transmembrane region" description="Helical" evidence="1">
    <location>
        <begin position="75"/>
        <end position="99"/>
    </location>
</feature>
<dbReference type="EMBL" id="FMXO01000008">
    <property type="protein sequence ID" value="SDB34285.1"/>
    <property type="molecule type" value="Genomic_DNA"/>
</dbReference>
<keyword evidence="1" id="KW-1133">Transmembrane helix</keyword>
<gene>
    <name evidence="2" type="ORF">SAMN05660653_01650</name>
</gene>
<reference evidence="2 3" key="1">
    <citation type="submission" date="2016-10" db="EMBL/GenBank/DDBJ databases">
        <authorList>
            <person name="de Groot N.N."/>
        </authorList>
    </citation>
    <scope>NUCLEOTIDE SEQUENCE [LARGE SCALE GENOMIC DNA]</scope>
    <source>
        <strain evidence="2 3">ASO4-2</strain>
    </source>
</reference>
<feature type="transmembrane region" description="Helical" evidence="1">
    <location>
        <begin position="105"/>
        <end position="129"/>
    </location>
</feature>
<protein>
    <submittedName>
        <fullName evidence="2">Uncharacterized protein</fullName>
    </submittedName>
</protein>
<organism evidence="2 3">
    <name type="scientific">Desulfonatronum thiosulfatophilum</name>
    <dbReference type="NCBI Taxonomy" id="617002"/>
    <lineage>
        <taxon>Bacteria</taxon>
        <taxon>Pseudomonadati</taxon>
        <taxon>Thermodesulfobacteriota</taxon>
        <taxon>Desulfovibrionia</taxon>
        <taxon>Desulfovibrionales</taxon>
        <taxon>Desulfonatronaceae</taxon>
        <taxon>Desulfonatronum</taxon>
    </lineage>
</organism>
<keyword evidence="1" id="KW-0812">Transmembrane</keyword>
<evidence type="ECO:0000256" key="1">
    <source>
        <dbReference type="SAM" id="Phobius"/>
    </source>
</evidence>
<keyword evidence="1" id="KW-0472">Membrane</keyword>
<dbReference type="AlphaFoldDB" id="A0A1G6CNG8"/>
<evidence type="ECO:0000313" key="3">
    <source>
        <dbReference type="Proteomes" id="UP000198771"/>
    </source>
</evidence>
<dbReference type="Proteomes" id="UP000198771">
    <property type="component" value="Unassembled WGS sequence"/>
</dbReference>
<evidence type="ECO:0000313" key="2">
    <source>
        <dbReference type="EMBL" id="SDB34285.1"/>
    </source>
</evidence>
<proteinExistence type="predicted"/>
<name>A0A1G6CNG8_9BACT</name>
<feature type="transmembrane region" description="Helical" evidence="1">
    <location>
        <begin position="141"/>
        <end position="160"/>
    </location>
</feature>
<accession>A0A1G6CNG8</accession>